<proteinExistence type="predicted"/>
<organism evidence="1 2">
    <name type="scientific">Trichonephila clavata</name>
    <name type="common">Joro spider</name>
    <name type="synonym">Nephila clavata</name>
    <dbReference type="NCBI Taxonomy" id="2740835"/>
    <lineage>
        <taxon>Eukaryota</taxon>
        <taxon>Metazoa</taxon>
        <taxon>Ecdysozoa</taxon>
        <taxon>Arthropoda</taxon>
        <taxon>Chelicerata</taxon>
        <taxon>Arachnida</taxon>
        <taxon>Araneae</taxon>
        <taxon>Araneomorphae</taxon>
        <taxon>Entelegynae</taxon>
        <taxon>Araneoidea</taxon>
        <taxon>Nephilidae</taxon>
        <taxon>Trichonephila</taxon>
    </lineage>
</organism>
<gene>
    <name evidence="1" type="primary">NCL1_20329</name>
    <name evidence="1" type="ORF">TNCT_241701</name>
</gene>
<evidence type="ECO:0000313" key="2">
    <source>
        <dbReference type="Proteomes" id="UP000887116"/>
    </source>
</evidence>
<evidence type="ECO:0000313" key="1">
    <source>
        <dbReference type="EMBL" id="GFQ78326.1"/>
    </source>
</evidence>
<accession>A0A8X6FFS4</accession>
<dbReference type="AlphaFoldDB" id="A0A8X6FFS4"/>
<dbReference type="EMBL" id="BMAO01031888">
    <property type="protein sequence ID" value="GFQ78326.1"/>
    <property type="molecule type" value="Genomic_DNA"/>
</dbReference>
<sequence>MAEDNLSITPLLTLEEMNNSQKEMSYITRMRNVIKFQIASNEDYEYFQNTRFYSGIFCRWKNMLTFKDCLSHALTQIVKSHVVVHNLEPFRKWDIIKIDGECFTERQHPVIRRGNVHTRAVEYMGRNLFLVAAFSKLLRLDFMDNRSIYHVSERTLFTGTHLDDMQNNDRDYLDLMHKSTWRRVYDMNFYLFSCVDKDIEAYVREQKKISKPVNVFKRIVNRESGEHFDQFRVLKSIALPYYYVFPHQNEREYNEFKSFDDWLDTRNSFQYIYFSFESSLIIGAKTLNVMSEMLLSETKIK</sequence>
<dbReference type="Proteomes" id="UP000887116">
    <property type="component" value="Unassembled WGS sequence"/>
</dbReference>
<comment type="caution">
    <text evidence="1">The sequence shown here is derived from an EMBL/GenBank/DDBJ whole genome shotgun (WGS) entry which is preliminary data.</text>
</comment>
<protein>
    <submittedName>
        <fullName evidence="1">Uncharacterized protein</fullName>
    </submittedName>
</protein>
<keyword evidence="2" id="KW-1185">Reference proteome</keyword>
<name>A0A8X6FFS4_TRICU</name>
<reference evidence="1" key="1">
    <citation type="submission" date="2020-07" db="EMBL/GenBank/DDBJ databases">
        <title>Multicomponent nature underlies the extraordinary mechanical properties of spider dragline silk.</title>
        <authorList>
            <person name="Kono N."/>
            <person name="Nakamura H."/>
            <person name="Mori M."/>
            <person name="Yoshida Y."/>
            <person name="Ohtoshi R."/>
            <person name="Malay A.D."/>
            <person name="Moran D.A.P."/>
            <person name="Tomita M."/>
            <person name="Numata K."/>
            <person name="Arakawa K."/>
        </authorList>
    </citation>
    <scope>NUCLEOTIDE SEQUENCE</scope>
</reference>